<keyword evidence="4" id="KW-1185">Reference proteome</keyword>
<organism evidence="3 4">
    <name type="scientific">Janthinobacterium fluminis</name>
    <dbReference type="NCBI Taxonomy" id="2987524"/>
    <lineage>
        <taxon>Bacteria</taxon>
        <taxon>Pseudomonadati</taxon>
        <taxon>Pseudomonadota</taxon>
        <taxon>Betaproteobacteria</taxon>
        <taxon>Burkholderiales</taxon>
        <taxon>Oxalobacteraceae</taxon>
        <taxon>Janthinobacterium</taxon>
    </lineage>
</organism>
<reference evidence="3 4" key="1">
    <citation type="submission" date="2022-10" db="EMBL/GenBank/DDBJ databases">
        <title>Janthinobacterium sp. hw3 Genome sequencing.</title>
        <authorList>
            <person name="Park S."/>
        </authorList>
    </citation>
    <scope>NUCLEOTIDE SEQUENCE [LARGE SCALE GENOMIC DNA]</scope>
    <source>
        <strain evidence="4">hw3</strain>
    </source>
</reference>
<keyword evidence="1" id="KW-0175">Coiled coil</keyword>
<dbReference type="Pfam" id="PF11740">
    <property type="entry name" value="KfrA_N"/>
    <property type="match status" value="1"/>
</dbReference>
<evidence type="ECO:0000259" key="2">
    <source>
        <dbReference type="Pfam" id="PF11740"/>
    </source>
</evidence>
<dbReference type="Proteomes" id="UP001221208">
    <property type="component" value="Unassembled WGS sequence"/>
</dbReference>
<gene>
    <name evidence="3" type="ORF">OIK44_04775</name>
</gene>
<sequence length="363" mass="39799">MYNYVSRNTLSYFMEALMARTGILYSHVVHAAAKVVADGKNPTVDSVREALGGTGSKSTIAPLLKRWKAEHQETVIEAETGVPAPLLLAVKAVYEQLQEDAGRQVTQAREAQRIALQAAAERLEQSETDNRNLSQTKLALAADLAQTKDELAQLRAKHHAQALALATLESDNGGLRERLADRAAEVAALNQQLTQTRQQFEHYQEAAAEQRTRDRQAADQRAARLEQDMAGARQHLQRQQTDLARQEAQIAQLAGEQQQWQAAAEAARTQLAGLQAERDQQSYQFQQASLDNAALADTLDASQAALDDVRIALAVQQKQADFFKEQLSYAEEREAARQSALLALIGEKATLQAQLGGVSENGI</sequence>
<dbReference type="EMBL" id="JAQQXR010000001">
    <property type="protein sequence ID" value="MDC8756900.1"/>
    <property type="molecule type" value="Genomic_DNA"/>
</dbReference>
<name>A0ABT5JWV3_9BURK</name>
<evidence type="ECO:0000313" key="4">
    <source>
        <dbReference type="Proteomes" id="UP001221208"/>
    </source>
</evidence>
<accession>A0ABT5JWV3</accession>
<evidence type="ECO:0000256" key="1">
    <source>
        <dbReference type="SAM" id="Coils"/>
    </source>
</evidence>
<proteinExistence type="predicted"/>
<dbReference type="InterPro" id="IPR021104">
    <property type="entry name" value="KfrA_DNA-bd_N"/>
</dbReference>
<feature type="domain" description="KfrA N-terminal DNA-binding" evidence="2">
    <location>
        <begin position="25"/>
        <end position="135"/>
    </location>
</feature>
<comment type="caution">
    <text evidence="3">The sequence shown here is derived from an EMBL/GenBank/DDBJ whole genome shotgun (WGS) entry which is preliminary data.</text>
</comment>
<keyword evidence="3" id="KW-0238">DNA-binding</keyword>
<dbReference type="GO" id="GO:0003677">
    <property type="term" value="F:DNA binding"/>
    <property type="evidence" value="ECO:0007669"/>
    <property type="project" value="UniProtKB-KW"/>
</dbReference>
<evidence type="ECO:0000313" key="3">
    <source>
        <dbReference type="EMBL" id="MDC8756900.1"/>
    </source>
</evidence>
<protein>
    <submittedName>
        <fullName evidence="3">DNA-binding protein</fullName>
    </submittedName>
</protein>
<feature type="coiled-coil region" evidence="1">
    <location>
        <begin position="109"/>
        <end position="277"/>
    </location>
</feature>